<keyword evidence="8" id="KW-1185">Reference proteome</keyword>
<organism evidence="7 8">
    <name type="scientific">Candidatus [Bacteroides] periocalifornicus</name>
    <dbReference type="NCBI Taxonomy" id="1702214"/>
    <lineage>
        <taxon>Bacteria</taxon>
        <taxon>Pseudomonadati</taxon>
        <taxon>Bacteroidota</taxon>
    </lineage>
</organism>
<feature type="domain" description="VWFA" evidence="6">
    <location>
        <begin position="91"/>
        <end position="286"/>
    </location>
</feature>
<dbReference type="STRING" id="1702214.AL399_07015"/>
<accession>A0A0Q4B3M8</accession>
<gene>
    <name evidence="7" type="ORF">AL399_07015</name>
</gene>
<evidence type="ECO:0000256" key="2">
    <source>
        <dbReference type="ARBA" id="ARBA00022692"/>
    </source>
</evidence>
<sequence length="346" mass="38572">MFRFGEVEIIWFLLLVPVQWLLMFWARRRRRRRIARLGDAQHVRMLMPYASEWRFWFKGGLLSLAIACVVLALARPQFGLRQEKAKRTGAEVMFVLDVSRSMLAQDVRPSRLERAKLGIQQLLNRLHDDRIGLILFAGRAYVQLPITNDYSSAQMFLGQVNTDMISEQGTALGSALQLAMRSFSPQEGIGRAIVVISDGENHEDDPLSAAEEAAKQGIKIFTVGIGSLEGAPLPDASGGLKKDGAGNVVISRLDEKVLASIAATTGGVYMHATNFQSGLDPIYEGIDTMQKAEYEQVNYTSYDERFQLFLAIALGLLVLGTIVLERRNPWFNLGRIYRATGGRSAY</sequence>
<dbReference type="PROSITE" id="PS50234">
    <property type="entry name" value="VWFA"/>
    <property type="match status" value="1"/>
</dbReference>
<name>A0A0Q4B3M8_9BACT</name>
<dbReference type="InterPro" id="IPR050768">
    <property type="entry name" value="UPF0353/GerABKA_families"/>
</dbReference>
<feature type="transmembrane region" description="Helical" evidence="5">
    <location>
        <begin position="55"/>
        <end position="74"/>
    </location>
</feature>
<dbReference type="SUPFAM" id="SSF53300">
    <property type="entry name" value="vWA-like"/>
    <property type="match status" value="1"/>
</dbReference>
<dbReference type="EMBL" id="LIIK01000035">
    <property type="protein sequence ID" value="KQM08498.1"/>
    <property type="molecule type" value="Genomic_DNA"/>
</dbReference>
<dbReference type="Pfam" id="PF07584">
    <property type="entry name" value="BatA"/>
    <property type="match status" value="1"/>
</dbReference>
<dbReference type="Pfam" id="PF00092">
    <property type="entry name" value="VWA"/>
    <property type="match status" value="1"/>
</dbReference>
<keyword evidence="3 5" id="KW-1133">Transmembrane helix</keyword>
<reference evidence="7" key="1">
    <citation type="submission" date="2015-08" db="EMBL/GenBank/DDBJ databases">
        <title>Candidatus Bacteriodes Periocalifornicus.</title>
        <authorList>
            <person name="McLean J.S."/>
            <person name="Kelley S."/>
        </authorList>
    </citation>
    <scope>NUCLEOTIDE SEQUENCE [LARGE SCALE GENOMIC DNA]</scope>
    <source>
        <strain evidence="7">12B</strain>
    </source>
</reference>
<dbReference type="SMART" id="SM00327">
    <property type="entry name" value="VWA"/>
    <property type="match status" value="1"/>
</dbReference>
<dbReference type="InterPro" id="IPR002035">
    <property type="entry name" value="VWF_A"/>
</dbReference>
<evidence type="ECO:0000313" key="7">
    <source>
        <dbReference type="EMBL" id="KQM08498.1"/>
    </source>
</evidence>
<proteinExistence type="predicted"/>
<dbReference type="AlphaFoldDB" id="A0A0Q4B3M8"/>
<dbReference type="PATRIC" id="fig|1702214.3.peg.893"/>
<dbReference type="Proteomes" id="UP000054172">
    <property type="component" value="Unassembled WGS sequence"/>
</dbReference>
<keyword evidence="2 5" id="KW-0812">Transmembrane</keyword>
<feature type="transmembrane region" description="Helical" evidence="5">
    <location>
        <begin position="6"/>
        <end position="26"/>
    </location>
</feature>
<dbReference type="PANTHER" id="PTHR22550:SF5">
    <property type="entry name" value="LEUCINE ZIPPER PROTEIN 4"/>
    <property type="match status" value="1"/>
</dbReference>
<evidence type="ECO:0000256" key="4">
    <source>
        <dbReference type="ARBA" id="ARBA00023136"/>
    </source>
</evidence>
<comment type="caution">
    <text evidence="7">The sequence shown here is derived from an EMBL/GenBank/DDBJ whole genome shotgun (WGS) entry which is preliminary data.</text>
</comment>
<evidence type="ECO:0000256" key="3">
    <source>
        <dbReference type="ARBA" id="ARBA00022989"/>
    </source>
</evidence>
<dbReference type="InterPro" id="IPR024163">
    <property type="entry name" value="Aerotolerance_reg_N"/>
</dbReference>
<dbReference type="InterPro" id="IPR036465">
    <property type="entry name" value="vWFA_dom_sf"/>
</dbReference>
<keyword evidence="4 5" id="KW-0472">Membrane</keyword>
<dbReference type="PANTHER" id="PTHR22550">
    <property type="entry name" value="SPORE GERMINATION PROTEIN"/>
    <property type="match status" value="1"/>
</dbReference>
<evidence type="ECO:0000256" key="1">
    <source>
        <dbReference type="ARBA" id="ARBA00022475"/>
    </source>
</evidence>
<evidence type="ECO:0000256" key="5">
    <source>
        <dbReference type="SAM" id="Phobius"/>
    </source>
</evidence>
<evidence type="ECO:0000259" key="6">
    <source>
        <dbReference type="PROSITE" id="PS50234"/>
    </source>
</evidence>
<keyword evidence="1" id="KW-1003">Cell membrane</keyword>
<dbReference type="Gene3D" id="3.40.50.410">
    <property type="entry name" value="von Willebrand factor, type A domain"/>
    <property type="match status" value="1"/>
</dbReference>
<protein>
    <recommendedName>
        <fullName evidence="6">VWFA domain-containing protein</fullName>
    </recommendedName>
</protein>
<evidence type="ECO:0000313" key="8">
    <source>
        <dbReference type="Proteomes" id="UP000054172"/>
    </source>
</evidence>